<sequence>MTTTPAAPVVSARPLSAVLESAGAILVYHPAYLRPTILLRLEVYSIRDSSVPGVPLALVLDACQIIANNARGCLTLYGDQTEIAIRSDTPGGLLRPGKYHYRVPSHTDGPYPICLKFRAWKPPVAAPQNWARERWAPPRTDLAAVDADVVSTVAWSNLSGDVKRTDGRCAVTGDRSRLNASHLIPQAESAWFKHHRPAVDELDGGISVHNAHNVITLRADLKKATFDDGHFVLFPYQGEMVTIFMTLGTRDLARDFHFSAAEIPVRIFADYLYARFAWSIFKIAGC</sequence>
<reference evidence="2" key="1">
    <citation type="submission" date="2023-03" db="EMBL/GenBank/DDBJ databases">
        <title>Massive genome expansion in bonnet fungi (Mycena s.s.) driven by repeated elements and novel gene families across ecological guilds.</title>
        <authorList>
            <consortium name="Lawrence Berkeley National Laboratory"/>
            <person name="Harder C.B."/>
            <person name="Miyauchi S."/>
            <person name="Viragh M."/>
            <person name="Kuo A."/>
            <person name="Thoen E."/>
            <person name="Andreopoulos B."/>
            <person name="Lu D."/>
            <person name="Skrede I."/>
            <person name="Drula E."/>
            <person name="Henrissat B."/>
            <person name="Morin E."/>
            <person name="Kohler A."/>
            <person name="Barry K."/>
            <person name="LaButti K."/>
            <person name="Morin E."/>
            <person name="Salamov A."/>
            <person name="Lipzen A."/>
            <person name="Mereny Z."/>
            <person name="Hegedus B."/>
            <person name="Baldrian P."/>
            <person name="Stursova M."/>
            <person name="Weitz H."/>
            <person name="Taylor A."/>
            <person name="Grigoriev I.V."/>
            <person name="Nagy L.G."/>
            <person name="Martin F."/>
            <person name="Kauserud H."/>
        </authorList>
    </citation>
    <scope>NUCLEOTIDE SEQUENCE</scope>
    <source>
        <strain evidence="2">CBHHK002</strain>
    </source>
</reference>
<proteinExistence type="predicted"/>
<dbReference type="EMBL" id="JARIHO010000020">
    <property type="protein sequence ID" value="KAJ7346891.1"/>
    <property type="molecule type" value="Genomic_DNA"/>
</dbReference>
<evidence type="ECO:0000313" key="2">
    <source>
        <dbReference type="EMBL" id="KAJ7346891.1"/>
    </source>
</evidence>
<keyword evidence="3" id="KW-1185">Reference proteome</keyword>
<dbReference type="Proteomes" id="UP001218218">
    <property type="component" value="Unassembled WGS sequence"/>
</dbReference>
<accession>A0AAD7A0B5</accession>
<feature type="domain" description="HNH nuclease" evidence="1">
    <location>
        <begin position="169"/>
        <end position="232"/>
    </location>
</feature>
<dbReference type="AlphaFoldDB" id="A0AAD7A0B5"/>
<comment type="caution">
    <text evidence="2">The sequence shown here is derived from an EMBL/GenBank/DDBJ whole genome shotgun (WGS) entry which is preliminary data.</text>
</comment>
<dbReference type="Pfam" id="PF13391">
    <property type="entry name" value="HNH_2"/>
    <property type="match status" value="1"/>
</dbReference>
<gene>
    <name evidence="2" type="ORF">DFH08DRAFT_205132</name>
</gene>
<protein>
    <recommendedName>
        <fullName evidence="1">HNH nuclease domain-containing protein</fullName>
    </recommendedName>
</protein>
<evidence type="ECO:0000259" key="1">
    <source>
        <dbReference type="Pfam" id="PF13391"/>
    </source>
</evidence>
<dbReference type="InterPro" id="IPR003615">
    <property type="entry name" value="HNH_nuc"/>
</dbReference>
<organism evidence="2 3">
    <name type="scientific">Mycena albidolilacea</name>
    <dbReference type="NCBI Taxonomy" id="1033008"/>
    <lineage>
        <taxon>Eukaryota</taxon>
        <taxon>Fungi</taxon>
        <taxon>Dikarya</taxon>
        <taxon>Basidiomycota</taxon>
        <taxon>Agaricomycotina</taxon>
        <taxon>Agaricomycetes</taxon>
        <taxon>Agaricomycetidae</taxon>
        <taxon>Agaricales</taxon>
        <taxon>Marasmiineae</taxon>
        <taxon>Mycenaceae</taxon>
        <taxon>Mycena</taxon>
    </lineage>
</organism>
<evidence type="ECO:0000313" key="3">
    <source>
        <dbReference type="Proteomes" id="UP001218218"/>
    </source>
</evidence>
<name>A0AAD7A0B5_9AGAR</name>